<evidence type="ECO:0000256" key="10">
    <source>
        <dbReference type="ARBA" id="ARBA00049556"/>
    </source>
</evidence>
<dbReference type="SUPFAM" id="SSF48179">
    <property type="entry name" value="6-phosphogluconate dehydrogenase C-terminal domain-like"/>
    <property type="match status" value="2"/>
</dbReference>
<dbReference type="RefSeq" id="WP_419185748.1">
    <property type="nucleotide sequence ID" value="NZ_CP036290.1"/>
</dbReference>
<organism evidence="13 14">
    <name type="scientific">Rohdeia mirabilis</name>
    <dbReference type="NCBI Taxonomy" id="2528008"/>
    <lineage>
        <taxon>Bacteria</taxon>
        <taxon>Pseudomonadati</taxon>
        <taxon>Planctomycetota</taxon>
        <taxon>Planctomycetia</taxon>
        <taxon>Planctomycetia incertae sedis</taxon>
        <taxon>Rohdeia</taxon>
    </lineage>
</organism>
<dbReference type="Proteomes" id="UP000319342">
    <property type="component" value="Chromosome"/>
</dbReference>
<feature type="domain" description="3-hydroxyacyl-CoA dehydrogenase NAD binding" evidence="12">
    <location>
        <begin position="328"/>
        <end position="502"/>
    </location>
</feature>
<dbReference type="InterPro" id="IPR008927">
    <property type="entry name" value="6-PGluconate_DH-like_C_sf"/>
</dbReference>
<dbReference type="GO" id="GO:0016509">
    <property type="term" value="F:long-chain (3S)-3-hydroxyacyl-CoA dehydrogenase (NAD+) activity"/>
    <property type="evidence" value="ECO:0007669"/>
    <property type="project" value="TreeGrafter"/>
</dbReference>
<evidence type="ECO:0000256" key="4">
    <source>
        <dbReference type="ARBA" id="ARBA00022963"/>
    </source>
</evidence>
<dbReference type="InterPro" id="IPR006108">
    <property type="entry name" value="3HC_DH_C"/>
</dbReference>
<dbReference type="InterPro" id="IPR001753">
    <property type="entry name" value="Enoyl-CoA_hydra/iso"/>
</dbReference>
<dbReference type="Pfam" id="PF02737">
    <property type="entry name" value="3HCDH_N"/>
    <property type="match status" value="1"/>
</dbReference>
<evidence type="ECO:0000313" key="14">
    <source>
        <dbReference type="Proteomes" id="UP000319342"/>
    </source>
</evidence>
<dbReference type="Gene3D" id="3.40.50.720">
    <property type="entry name" value="NAD(P)-binding Rossmann-like Domain"/>
    <property type="match status" value="1"/>
</dbReference>
<dbReference type="InterPro" id="IPR050136">
    <property type="entry name" value="FA_oxidation_alpha_subunit"/>
</dbReference>
<evidence type="ECO:0000256" key="5">
    <source>
        <dbReference type="ARBA" id="ARBA00023002"/>
    </source>
</evidence>
<dbReference type="SUPFAM" id="SSF51735">
    <property type="entry name" value="NAD(P)-binding Rossmann-fold domains"/>
    <property type="match status" value="1"/>
</dbReference>
<comment type="catalytic activity">
    <reaction evidence="10">
        <text>a (3S)-3-hydroxyacyl-CoA + NAD(+) = a 3-oxoacyl-CoA + NADH + H(+)</text>
        <dbReference type="Rhea" id="RHEA:22432"/>
        <dbReference type="ChEBI" id="CHEBI:15378"/>
        <dbReference type="ChEBI" id="CHEBI:57318"/>
        <dbReference type="ChEBI" id="CHEBI:57540"/>
        <dbReference type="ChEBI" id="CHEBI:57945"/>
        <dbReference type="ChEBI" id="CHEBI:90726"/>
        <dbReference type="EC" id="1.1.1.35"/>
    </reaction>
</comment>
<gene>
    <name evidence="13" type="primary">fadJ_1</name>
    <name evidence="13" type="ORF">Pla163_19440</name>
</gene>
<dbReference type="CDD" id="cd06558">
    <property type="entry name" value="crotonase-like"/>
    <property type="match status" value="1"/>
</dbReference>
<dbReference type="InterPro" id="IPR029045">
    <property type="entry name" value="ClpP/crotonase-like_dom_sf"/>
</dbReference>
<keyword evidence="3" id="KW-0276">Fatty acid metabolism</keyword>
<dbReference type="PANTHER" id="PTHR43612:SF3">
    <property type="entry name" value="TRIFUNCTIONAL ENZYME SUBUNIT ALPHA, MITOCHONDRIAL"/>
    <property type="match status" value="1"/>
</dbReference>
<comment type="similarity">
    <text evidence="2">In the central section; belongs to the 3-hydroxyacyl-CoA dehydrogenase family.</text>
</comment>
<protein>
    <submittedName>
        <fullName evidence="13">Fatty acid oxidation complex subunit alpha</fullName>
    </submittedName>
</protein>
<dbReference type="AlphaFoldDB" id="A0A518D025"/>
<feature type="domain" description="3-hydroxyacyl-CoA dehydrogenase C-terminal" evidence="11">
    <location>
        <begin position="505"/>
        <end position="596"/>
    </location>
</feature>
<sequence>MDATLPWPENAPAAGASLRIDEPEPGLLRLVPDPPHRSFPVLDGPLLEDLEAAVTRIESERPRGVLIAGRRPDQFLAGADVHAIRRVRDPRVVESVVRTVHRLYDRIEALPCTVVAAVGGPVPGGAFELCLACDTIVLANDPRTRIGLPETKLGLLPAWGGLHRLTRRVGVPTALDAILTGRLYDPRRAKRLGLVDRLTAPEYLERIGADLALGREPLAVHDRGRRAFFIDRNPLVRAVVGRAARKQLDEKTGGHYPAPYVVLEKVLEAPSVPRGLWAEREAVAAGRLVATDACANLIDLFLGMEEQKRLGEGADRARSACEPPARRIGVVGGGVMGAGIASALALSGADVRLCDLDRGALDRAVASHRKAVGKRLRRDGSAARDAATDRLTVATDLASLGRSDVVIEAVAENLDVKRRVFAELERNAPNARLASNTSSLSITELARDLARPERFVGLHFFNPVSRMPLVEVVRGTATDDATFQAAARIALELGKTPVAVRDVPGFLVNRLLGPYLDEAVHRFVQGASVERVDIAARDFGMPMGPYELLDEVGLDIAQHASKSLFEGYGERMRPTEGLGRLVHPRRLGKKTGLGFYVHDAKKQKRPRPADDLVQFQGRSASSASSADSFDACLYALLAEAVRSLEEGVVGSARELDLAVVLGTGFAPFRGGPLHHIDSVGAAEVVRRLESFANAARKAGLESGRARFEPPRLLVRMAERGETFLADDRERAAGAA</sequence>
<dbReference type="InterPro" id="IPR006176">
    <property type="entry name" value="3-OHacyl-CoA_DH_NAD-bd"/>
</dbReference>
<dbReference type="GO" id="GO:0004300">
    <property type="term" value="F:enoyl-CoA hydratase activity"/>
    <property type="evidence" value="ECO:0007669"/>
    <property type="project" value="TreeGrafter"/>
</dbReference>
<dbReference type="Gene3D" id="3.90.226.10">
    <property type="entry name" value="2-enoyl-CoA Hydratase, Chain A, domain 1"/>
    <property type="match status" value="1"/>
</dbReference>
<dbReference type="UniPathway" id="UPA00659"/>
<dbReference type="InterPro" id="IPR036291">
    <property type="entry name" value="NAD(P)-bd_dom_sf"/>
</dbReference>
<keyword evidence="6" id="KW-0520">NAD</keyword>
<name>A0A518D025_9BACT</name>
<keyword evidence="7" id="KW-0443">Lipid metabolism</keyword>
<keyword evidence="4" id="KW-0442">Lipid degradation</keyword>
<accession>A0A518D025</accession>
<dbReference type="Gene3D" id="1.10.1040.50">
    <property type="match status" value="1"/>
</dbReference>
<evidence type="ECO:0000256" key="3">
    <source>
        <dbReference type="ARBA" id="ARBA00022832"/>
    </source>
</evidence>
<dbReference type="Pfam" id="PF00725">
    <property type="entry name" value="3HCDH"/>
    <property type="match status" value="1"/>
</dbReference>
<dbReference type="FunFam" id="3.40.50.720:FF:000009">
    <property type="entry name" value="Fatty oxidation complex, alpha subunit"/>
    <property type="match status" value="1"/>
</dbReference>
<evidence type="ECO:0000256" key="6">
    <source>
        <dbReference type="ARBA" id="ARBA00023027"/>
    </source>
</evidence>
<evidence type="ECO:0000256" key="2">
    <source>
        <dbReference type="ARBA" id="ARBA00007005"/>
    </source>
</evidence>
<dbReference type="PANTHER" id="PTHR43612">
    <property type="entry name" value="TRIFUNCTIONAL ENZYME SUBUNIT ALPHA"/>
    <property type="match status" value="1"/>
</dbReference>
<evidence type="ECO:0000256" key="8">
    <source>
        <dbReference type="ARBA" id="ARBA00023239"/>
    </source>
</evidence>
<keyword evidence="5" id="KW-0560">Oxidoreductase</keyword>
<proteinExistence type="inferred from homology"/>
<evidence type="ECO:0000259" key="12">
    <source>
        <dbReference type="Pfam" id="PF02737"/>
    </source>
</evidence>
<dbReference type="GO" id="GO:0006635">
    <property type="term" value="P:fatty acid beta-oxidation"/>
    <property type="evidence" value="ECO:0007669"/>
    <property type="project" value="UniProtKB-UniPathway"/>
</dbReference>
<dbReference type="SUPFAM" id="SSF52096">
    <property type="entry name" value="ClpP/crotonase"/>
    <property type="match status" value="1"/>
</dbReference>
<comment type="pathway">
    <text evidence="1">Lipid metabolism; fatty acid beta-oxidation.</text>
</comment>
<keyword evidence="9" id="KW-0511">Multifunctional enzyme</keyword>
<keyword evidence="8" id="KW-0456">Lyase</keyword>
<evidence type="ECO:0000313" key="13">
    <source>
        <dbReference type="EMBL" id="QDU84828.1"/>
    </source>
</evidence>
<dbReference type="EMBL" id="CP036290">
    <property type="protein sequence ID" value="QDU84828.1"/>
    <property type="molecule type" value="Genomic_DNA"/>
</dbReference>
<keyword evidence="14" id="KW-1185">Reference proteome</keyword>
<evidence type="ECO:0000256" key="1">
    <source>
        <dbReference type="ARBA" id="ARBA00005005"/>
    </source>
</evidence>
<dbReference type="Pfam" id="PF00378">
    <property type="entry name" value="ECH_1"/>
    <property type="match status" value="1"/>
</dbReference>
<evidence type="ECO:0000256" key="7">
    <source>
        <dbReference type="ARBA" id="ARBA00023098"/>
    </source>
</evidence>
<dbReference type="GO" id="GO:0070403">
    <property type="term" value="F:NAD+ binding"/>
    <property type="evidence" value="ECO:0007669"/>
    <property type="project" value="InterPro"/>
</dbReference>
<evidence type="ECO:0000259" key="11">
    <source>
        <dbReference type="Pfam" id="PF00725"/>
    </source>
</evidence>
<reference evidence="13 14" key="1">
    <citation type="submission" date="2019-02" db="EMBL/GenBank/DDBJ databases">
        <title>Deep-cultivation of Planctomycetes and their phenomic and genomic characterization uncovers novel biology.</title>
        <authorList>
            <person name="Wiegand S."/>
            <person name="Jogler M."/>
            <person name="Boedeker C."/>
            <person name="Pinto D."/>
            <person name="Vollmers J."/>
            <person name="Rivas-Marin E."/>
            <person name="Kohn T."/>
            <person name="Peeters S.H."/>
            <person name="Heuer A."/>
            <person name="Rast P."/>
            <person name="Oberbeckmann S."/>
            <person name="Bunk B."/>
            <person name="Jeske O."/>
            <person name="Meyerdierks A."/>
            <person name="Storesund J.E."/>
            <person name="Kallscheuer N."/>
            <person name="Luecker S."/>
            <person name="Lage O.M."/>
            <person name="Pohl T."/>
            <person name="Merkel B.J."/>
            <person name="Hornburger P."/>
            <person name="Mueller R.-W."/>
            <person name="Bruemmer F."/>
            <person name="Labrenz M."/>
            <person name="Spormann A.M."/>
            <person name="Op den Camp H."/>
            <person name="Overmann J."/>
            <person name="Amann R."/>
            <person name="Jetten M.S.M."/>
            <person name="Mascher T."/>
            <person name="Medema M.H."/>
            <person name="Devos D.P."/>
            <person name="Kaster A.-K."/>
            <person name="Ovreas L."/>
            <person name="Rohde M."/>
            <person name="Galperin M.Y."/>
            <person name="Jogler C."/>
        </authorList>
    </citation>
    <scope>NUCLEOTIDE SEQUENCE [LARGE SCALE GENOMIC DNA]</scope>
    <source>
        <strain evidence="13 14">Pla163</strain>
    </source>
</reference>
<evidence type="ECO:0000256" key="9">
    <source>
        <dbReference type="ARBA" id="ARBA00023268"/>
    </source>
</evidence>